<keyword evidence="1" id="KW-1133">Transmembrane helix</keyword>
<name>A0ABX1SFN9_9PSEU</name>
<evidence type="ECO:0000256" key="1">
    <source>
        <dbReference type="SAM" id="Phobius"/>
    </source>
</evidence>
<keyword evidence="1" id="KW-0472">Membrane</keyword>
<keyword evidence="3" id="KW-1185">Reference proteome</keyword>
<protein>
    <recommendedName>
        <fullName evidence="4">DUF3592 domain-containing protein</fullName>
    </recommendedName>
</protein>
<organism evidence="2 3">
    <name type="scientific">Pseudonocardia acidicola</name>
    <dbReference type="NCBI Taxonomy" id="2724939"/>
    <lineage>
        <taxon>Bacteria</taxon>
        <taxon>Bacillati</taxon>
        <taxon>Actinomycetota</taxon>
        <taxon>Actinomycetes</taxon>
        <taxon>Pseudonocardiales</taxon>
        <taxon>Pseudonocardiaceae</taxon>
        <taxon>Pseudonocardia</taxon>
    </lineage>
</organism>
<evidence type="ECO:0008006" key="4">
    <source>
        <dbReference type="Google" id="ProtNLM"/>
    </source>
</evidence>
<gene>
    <name evidence="2" type="ORF">HF526_20795</name>
</gene>
<reference evidence="2 3" key="1">
    <citation type="submission" date="2020-04" db="EMBL/GenBank/DDBJ databases">
        <authorList>
            <person name="Klaysubun C."/>
            <person name="Duangmal K."/>
            <person name="Lipun K."/>
        </authorList>
    </citation>
    <scope>NUCLEOTIDE SEQUENCE [LARGE SCALE GENOMIC DNA]</scope>
    <source>
        <strain evidence="2 3">K10HN5</strain>
    </source>
</reference>
<proteinExistence type="predicted"/>
<accession>A0ABX1SFN9</accession>
<keyword evidence="1" id="KW-0812">Transmembrane</keyword>
<dbReference type="RefSeq" id="WP_169383216.1">
    <property type="nucleotide sequence ID" value="NZ_JAAXLA010000041.1"/>
</dbReference>
<sequence>MTSSAIELIDELAGSGRSALRGVGRRLPQIVIGLALLLTALGGVALAGAALDDHAIDAHRVVTTADVLDGSSFERTLVRFLLPTGQMVVPERGVFYPNALAAGDTITIEYDAAKPELVRVAGRSVLDGLAPMGAGLLGVWVVLGPLVLWLRRRRAHDPA</sequence>
<feature type="transmembrane region" description="Helical" evidence="1">
    <location>
        <begin position="129"/>
        <end position="150"/>
    </location>
</feature>
<comment type="caution">
    <text evidence="2">The sequence shown here is derived from an EMBL/GenBank/DDBJ whole genome shotgun (WGS) entry which is preliminary data.</text>
</comment>
<dbReference type="Proteomes" id="UP000820669">
    <property type="component" value="Unassembled WGS sequence"/>
</dbReference>
<dbReference type="EMBL" id="JAAXLA010000041">
    <property type="protein sequence ID" value="NMH99734.1"/>
    <property type="molecule type" value="Genomic_DNA"/>
</dbReference>
<evidence type="ECO:0000313" key="3">
    <source>
        <dbReference type="Proteomes" id="UP000820669"/>
    </source>
</evidence>
<evidence type="ECO:0000313" key="2">
    <source>
        <dbReference type="EMBL" id="NMH99734.1"/>
    </source>
</evidence>
<feature type="transmembrane region" description="Helical" evidence="1">
    <location>
        <begin position="30"/>
        <end position="51"/>
    </location>
</feature>